<feature type="region of interest" description="Disordered" evidence="1">
    <location>
        <begin position="70"/>
        <end position="93"/>
    </location>
</feature>
<keyword evidence="4" id="KW-1185">Reference proteome</keyword>
<dbReference type="GeneID" id="92381427"/>
<evidence type="ECO:0000313" key="3">
    <source>
        <dbReference type="EMBL" id="SCU67519.1"/>
    </source>
</evidence>
<dbReference type="InterPro" id="IPR056614">
    <property type="entry name" value="FAZ1_cons"/>
</dbReference>
<dbReference type="RefSeq" id="XP_067078823.1">
    <property type="nucleotide sequence ID" value="XM_067222722.1"/>
</dbReference>
<name>A0A1G4I6E9_TRYEQ</name>
<dbReference type="Pfam" id="PF23398">
    <property type="entry name" value="FAZ1_cons"/>
    <property type="match status" value="1"/>
</dbReference>
<dbReference type="EMBL" id="CZPT02000760">
    <property type="protein sequence ID" value="SCU67519.1"/>
    <property type="molecule type" value="Genomic_DNA"/>
</dbReference>
<feature type="domain" description="Flagellar attachment zone protein 1 conserved" evidence="2">
    <location>
        <begin position="110"/>
        <end position="196"/>
    </location>
</feature>
<protein>
    <recommendedName>
        <fullName evidence="2">Flagellar attachment zone protein 1 conserved domain-containing protein</fullName>
    </recommendedName>
</protein>
<dbReference type="VEuPathDB" id="TriTrypDB:TEOVI_000749300"/>
<evidence type="ECO:0000313" key="4">
    <source>
        <dbReference type="Proteomes" id="UP000195570"/>
    </source>
</evidence>
<comment type="caution">
    <text evidence="3">The sequence shown here is derived from an EMBL/GenBank/DDBJ whole genome shotgun (WGS) entry which is preliminary data.</text>
</comment>
<organism evidence="3 4">
    <name type="scientific">Trypanosoma equiperdum</name>
    <dbReference type="NCBI Taxonomy" id="5694"/>
    <lineage>
        <taxon>Eukaryota</taxon>
        <taxon>Discoba</taxon>
        <taxon>Euglenozoa</taxon>
        <taxon>Kinetoplastea</taxon>
        <taxon>Metakinetoplastina</taxon>
        <taxon>Trypanosomatida</taxon>
        <taxon>Trypanosomatidae</taxon>
        <taxon>Trypanosoma</taxon>
    </lineage>
</organism>
<proteinExistence type="predicted"/>
<dbReference type="AlphaFoldDB" id="A0A1G4I6E9"/>
<evidence type="ECO:0000259" key="2">
    <source>
        <dbReference type="Pfam" id="PF23398"/>
    </source>
</evidence>
<sequence length="198" mass="22310">MTTQNGVNYSQREVVHRMPDWVANRRASVNRGHVAPPLTADGMNPRKASFSGSNGEKQGAVYNNYTERVSSRSGGDRIFSFDNRSTSRRESGTNVSVRSLQPVAGRTAVTHTIRFRGARWSQALSNMSVALERAIKEDVAACCGISSERIGQMKMKFTDRLVVTFVLDHSHDPSEESRFHNQLKVYNFWRTVALYPRK</sequence>
<dbReference type="Proteomes" id="UP000195570">
    <property type="component" value="Unassembled WGS sequence"/>
</dbReference>
<gene>
    <name evidence="3" type="ORF">TEOVI_000749300</name>
</gene>
<accession>A0A1G4I6E9</accession>
<evidence type="ECO:0000256" key="1">
    <source>
        <dbReference type="SAM" id="MobiDB-lite"/>
    </source>
</evidence>
<feature type="region of interest" description="Disordered" evidence="1">
    <location>
        <begin position="32"/>
        <end position="57"/>
    </location>
</feature>
<reference evidence="3" key="1">
    <citation type="submission" date="2016-09" db="EMBL/GenBank/DDBJ databases">
        <authorList>
            <person name="Hebert L."/>
            <person name="Moumen B."/>
        </authorList>
    </citation>
    <scope>NUCLEOTIDE SEQUENCE [LARGE SCALE GENOMIC DNA]</scope>
    <source>
        <strain evidence="3">OVI</strain>
    </source>
</reference>